<dbReference type="EMBL" id="BOMI01000148">
    <property type="protein sequence ID" value="GID78685.1"/>
    <property type="molecule type" value="Genomic_DNA"/>
</dbReference>
<sequence length="92" mass="10583">MVGVQGWVRVRDWVEPDEAAAWSGDWLVQWCGADPVAGGADKRELVARMWTRRKAQRKPKRRTVITAELWREEGGDREVLLFLEGPATPRRL</sequence>
<proteinExistence type="predicted"/>
<organism evidence="1 2">
    <name type="scientific">Paractinoplanes deccanensis</name>
    <dbReference type="NCBI Taxonomy" id="113561"/>
    <lineage>
        <taxon>Bacteria</taxon>
        <taxon>Bacillati</taxon>
        <taxon>Actinomycetota</taxon>
        <taxon>Actinomycetes</taxon>
        <taxon>Micromonosporales</taxon>
        <taxon>Micromonosporaceae</taxon>
        <taxon>Paractinoplanes</taxon>
    </lineage>
</organism>
<evidence type="ECO:0000313" key="1">
    <source>
        <dbReference type="EMBL" id="GID78685.1"/>
    </source>
</evidence>
<evidence type="ECO:0000313" key="2">
    <source>
        <dbReference type="Proteomes" id="UP000609879"/>
    </source>
</evidence>
<comment type="caution">
    <text evidence="1">The sequence shown here is derived from an EMBL/GenBank/DDBJ whole genome shotgun (WGS) entry which is preliminary data.</text>
</comment>
<gene>
    <name evidence="1" type="ORF">Ade02nite_73260</name>
</gene>
<accession>A0ABQ3YFK8</accession>
<reference evidence="1 2" key="1">
    <citation type="submission" date="2021-01" db="EMBL/GenBank/DDBJ databases">
        <title>Whole genome shotgun sequence of Actinoplanes deccanensis NBRC 13994.</title>
        <authorList>
            <person name="Komaki H."/>
            <person name="Tamura T."/>
        </authorList>
    </citation>
    <scope>NUCLEOTIDE SEQUENCE [LARGE SCALE GENOMIC DNA]</scope>
    <source>
        <strain evidence="1 2">NBRC 13994</strain>
    </source>
</reference>
<dbReference type="Proteomes" id="UP000609879">
    <property type="component" value="Unassembled WGS sequence"/>
</dbReference>
<dbReference type="RefSeq" id="WP_203773847.1">
    <property type="nucleotide sequence ID" value="NZ_BAAABO010000027.1"/>
</dbReference>
<name>A0ABQ3YFK8_9ACTN</name>
<protein>
    <submittedName>
        <fullName evidence="1">Uncharacterized protein</fullName>
    </submittedName>
</protein>
<keyword evidence="2" id="KW-1185">Reference proteome</keyword>